<keyword evidence="6 10" id="KW-0210">Decarboxylase</keyword>
<gene>
    <name evidence="10 11" type="primary">pckA</name>
    <name evidence="11" type="ORF">ACFQ0I_12600</name>
</gene>
<dbReference type="GO" id="GO:0004612">
    <property type="term" value="F:phosphoenolpyruvate carboxykinase (ATP) activity"/>
    <property type="evidence" value="ECO:0007669"/>
    <property type="project" value="UniProtKB-EC"/>
</dbReference>
<dbReference type="PANTHER" id="PTHR30031">
    <property type="entry name" value="PHOSPHOENOLPYRUVATE CARBOXYKINASE ATP"/>
    <property type="match status" value="1"/>
</dbReference>
<evidence type="ECO:0000256" key="1">
    <source>
        <dbReference type="ARBA" id="ARBA00004742"/>
    </source>
</evidence>
<dbReference type="InterPro" id="IPR008210">
    <property type="entry name" value="PEP_carboxykinase_N"/>
</dbReference>
<comment type="similarity">
    <text evidence="2 10">Belongs to the phosphoenolpyruvate carboxykinase (ATP) family.</text>
</comment>
<evidence type="ECO:0000256" key="2">
    <source>
        <dbReference type="ARBA" id="ARBA00006052"/>
    </source>
</evidence>
<feature type="binding site" evidence="10">
    <location>
        <position position="196"/>
    </location>
    <ligand>
        <name>substrate</name>
    </ligand>
</feature>
<keyword evidence="12" id="KW-1185">Reference proteome</keyword>
<feature type="binding site" evidence="10">
    <location>
        <position position="324"/>
    </location>
    <ligand>
        <name>substrate</name>
    </ligand>
</feature>
<feature type="binding site" evidence="10">
    <location>
        <position position="202"/>
    </location>
    <ligand>
        <name>substrate</name>
    </ligand>
</feature>
<evidence type="ECO:0000256" key="8">
    <source>
        <dbReference type="ARBA" id="ARBA00023239"/>
    </source>
</evidence>
<dbReference type="Gene3D" id="3.40.449.10">
    <property type="entry name" value="Phosphoenolpyruvate Carboxykinase, domain 1"/>
    <property type="match status" value="1"/>
</dbReference>
<dbReference type="HAMAP" id="MF_00453">
    <property type="entry name" value="PEPCK_ATP"/>
    <property type="match status" value="1"/>
</dbReference>
<keyword evidence="4 10" id="KW-0312">Gluconeogenesis</keyword>
<evidence type="ECO:0000256" key="6">
    <source>
        <dbReference type="ARBA" id="ARBA00022793"/>
    </source>
</evidence>
<reference evidence="12" key="1">
    <citation type="journal article" date="2019" name="Int. J. Syst. Evol. Microbiol.">
        <title>The Global Catalogue of Microorganisms (GCM) 10K type strain sequencing project: providing services to taxonomists for standard genome sequencing and annotation.</title>
        <authorList>
            <consortium name="The Broad Institute Genomics Platform"/>
            <consortium name="The Broad Institute Genome Sequencing Center for Infectious Disease"/>
            <person name="Wu L."/>
            <person name="Ma J."/>
        </authorList>
    </citation>
    <scope>NUCLEOTIDE SEQUENCE [LARGE SCALE GENOMIC DNA]</scope>
    <source>
        <strain evidence="12">CCUG 60529</strain>
    </source>
</reference>
<evidence type="ECO:0000313" key="11">
    <source>
        <dbReference type="EMBL" id="MFD0836610.1"/>
    </source>
</evidence>
<evidence type="ECO:0000256" key="7">
    <source>
        <dbReference type="ARBA" id="ARBA00022840"/>
    </source>
</evidence>
<feature type="binding site" evidence="10">
    <location>
        <position position="202"/>
    </location>
    <ligand>
        <name>ATP</name>
        <dbReference type="ChEBI" id="CHEBI:30616"/>
    </ligand>
</feature>
<evidence type="ECO:0000313" key="12">
    <source>
        <dbReference type="Proteomes" id="UP001597011"/>
    </source>
</evidence>
<dbReference type="Gene3D" id="2.170.8.10">
    <property type="entry name" value="Phosphoenolpyruvate Carboxykinase, domain 2"/>
    <property type="match status" value="1"/>
</dbReference>
<feature type="binding site" evidence="10">
    <location>
        <position position="60"/>
    </location>
    <ligand>
        <name>substrate</name>
    </ligand>
</feature>
<dbReference type="SUPFAM" id="SSF68923">
    <property type="entry name" value="PEP carboxykinase N-terminal domain"/>
    <property type="match status" value="1"/>
</dbReference>
<evidence type="ECO:0000256" key="5">
    <source>
        <dbReference type="ARBA" id="ARBA00022741"/>
    </source>
</evidence>
<feature type="binding site" evidence="10">
    <location>
        <position position="449"/>
    </location>
    <ligand>
        <name>ATP</name>
        <dbReference type="ChEBI" id="CHEBI:30616"/>
    </ligand>
</feature>
<comment type="subcellular location">
    <subcellularLocation>
        <location evidence="10">Cytoplasm</location>
    </subcellularLocation>
</comment>
<dbReference type="PIRSF" id="PIRSF006294">
    <property type="entry name" value="PEP_crbxkin"/>
    <property type="match status" value="1"/>
</dbReference>
<dbReference type="InterPro" id="IPR013035">
    <property type="entry name" value="PEP_carboxykinase_C"/>
</dbReference>
<dbReference type="EC" id="4.1.1.49" evidence="3 10"/>
<keyword evidence="5 10" id="KW-0547">Nucleotide-binding</keyword>
<feature type="binding site" evidence="10">
    <location>
        <position position="324"/>
    </location>
    <ligand>
        <name>ATP</name>
        <dbReference type="ChEBI" id="CHEBI:30616"/>
    </ligand>
</feature>
<dbReference type="Pfam" id="PF01293">
    <property type="entry name" value="PEPCK_ATP"/>
    <property type="match status" value="1"/>
</dbReference>
<comment type="cofactor">
    <cofactor evidence="10">
        <name>Mn(2+)</name>
        <dbReference type="ChEBI" id="CHEBI:29035"/>
    </cofactor>
    <text evidence="10">Binds 1 Mn(2+) ion per subunit.</text>
</comment>
<feature type="binding site" evidence="10">
    <location>
        <position position="222"/>
    </location>
    <ligand>
        <name>ATP</name>
        <dbReference type="ChEBI" id="CHEBI:30616"/>
    </ligand>
</feature>
<comment type="function">
    <text evidence="10">Involved in the gluconeogenesis. Catalyzes the conversion of oxaloacetate (OAA) to phosphoenolpyruvate (PEP) through direct phosphoryl transfer between the nucleoside triphosphate and OAA.</text>
</comment>
<dbReference type="RefSeq" id="WP_379942790.1">
    <property type="nucleotide sequence ID" value="NZ_JBHTIB010000012.1"/>
</dbReference>
<dbReference type="NCBIfam" id="NF006820">
    <property type="entry name" value="PRK09344.1-2"/>
    <property type="match status" value="1"/>
</dbReference>
<dbReference type="InterPro" id="IPR001272">
    <property type="entry name" value="PEP_carboxykinase_ATP"/>
</dbReference>
<name>A0ABW3BTV6_9FLAO</name>
<evidence type="ECO:0000256" key="4">
    <source>
        <dbReference type="ARBA" id="ARBA00022432"/>
    </source>
</evidence>
<dbReference type="EMBL" id="JBHTIB010000012">
    <property type="protein sequence ID" value="MFD0836610.1"/>
    <property type="molecule type" value="Genomic_DNA"/>
</dbReference>
<feature type="binding site" evidence="10">
    <location>
        <position position="259"/>
    </location>
    <ligand>
        <name>Mn(2+)</name>
        <dbReference type="ChEBI" id="CHEBI:29035"/>
    </ligand>
</feature>
<comment type="pathway">
    <text evidence="1 10">Carbohydrate biosynthesis; gluconeogenesis.</text>
</comment>
<comment type="caution">
    <text evidence="11">The sequence shown here is derived from an EMBL/GenBank/DDBJ whole genome shotgun (WGS) entry which is preliminary data.</text>
</comment>
<evidence type="ECO:0000256" key="9">
    <source>
        <dbReference type="ARBA" id="ARBA00047371"/>
    </source>
</evidence>
<evidence type="ECO:0000256" key="10">
    <source>
        <dbReference type="HAMAP-Rule" id="MF_00453"/>
    </source>
</evidence>
<sequence>MKEALTISTHTNLEKYGLKNVTANWNLPPRELQKITIEKNMGRETPNGTLAVNTGKFTGRSPQDRFIVQDDYTKDKVWWGKINKPVSPENFDKLHNEVLKYLSGKEIYIRDGYVCAAPEYRTNIRTVTELPWSSMFVFNMFLRPSEKELENFEEEWLVLCAPGYECPDPEAFGIRQGNFSIINFTKKIALVGGSAYTGEIKKGIFSALNLVLPIEKNVLPMHCSANVGKNGDTAIFFGLSGTGKTTLSADPERKLIGDDEHGWTADNTIFNFEGGCYAKVIDLTEEKEPDIYRAIRPGALLENVVFQEDGEVDYMSGKITQNTRVSYPIYHIDNFQETLLANNPKNIFFLTCDAFGVLPPVSKLTPGQAAYHFISGYTAKVAGTEAGVTEPVPSFSACFGAPFMPLHPTVYGEMLSTKMRDAGVNVWLINTGWSAGPYGVGSRIKLKYTRTMISAILNGDLDKVDYEQNFIFGLFMPKYCPGVPTEMLDPMNTWLQKGAYVGKAIQLAHSFHLNFEKFASQASEQIIEGGPLIDEHHHLHEHF</sequence>
<organism evidence="11 12">
    <name type="scientific">Mariniflexile aquimaris</name>
    <dbReference type="NCBI Taxonomy" id="881009"/>
    <lineage>
        <taxon>Bacteria</taxon>
        <taxon>Pseudomonadati</taxon>
        <taxon>Bacteroidota</taxon>
        <taxon>Flavobacteriia</taxon>
        <taxon>Flavobacteriales</taxon>
        <taxon>Flavobacteriaceae</taxon>
        <taxon>Mariniflexile</taxon>
    </lineage>
</organism>
<comment type="catalytic activity">
    <reaction evidence="9 10">
        <text>oxaloacetate + ATP = phosphoenolpyruvate + ADP + CO2</text>
        <dbReference type="Rhea" id="RHEA:18617"/>
        <dbReference type="ChEBI" id="CHEBI:16452"/>
        <dbReference type="ChEBI" id="CHEBI:16526"/>
        <dbReference type="ChEBI" id="CHEBI:30616"/>
        <dbReference type="ChEBI" id="CHEBI:58702"/>
        <dbReference type="ChEBI" id="CHEBI:456216"/>
        <dbReference type="EC" id="4.1.1.49"/>
    </reaction>
</comment>
<feature type="binding site" evidence="10">
    <location>
        <position position="288"/>
    </location>
    <ligand>
        <name>ATP</name>
        <dbReference type="ChEBI" id="CHEBI:30616"/>
    </ligand>
</feature>
<accession>A0ABW3BTV6</accession>
<keyword evidence="10" id="KW-0963">Cytoplasm</keyword>
<proteinExistence type="inferred from homology"/>
<keyword evidence="8 10" id="KW-0456">Lyase</keyword>
<dbReference type="Proteomes" id="UP001597011">
    <property type="component" value="Unassembled WGS sequence"/>
</dbReference>
<dbReference type="NCBIfam" id="NF006821">
    <property type="entry name" value="PRK09344.1-3"/>
    <property type="match status" value="1"/>
</dbReference>
<feature type="binding site" evidence="10">
    <location>
        <begin position="443"/>
        <end position="444"/>
    </location>
    <ligand>
        <name>ATP</name>
        <dbReference type="ChEBI" id="CHEBI:30616"/>
    </ligand>
</feature>
<keyword evidence="10" id="KW-0479">Metal-binding</keyword>
<dbReference type="SUPFAM" id="SSF53795">
    <property type="entry name" value="PEP carboxykinase-like"/>
    <property type="match status" value="1"/>
</dbReference>
<keyword evidence="10" id="KW-0464">Manganese</keyword>
<feature type="binding site" evidence="10">
    <location>
        <position position="202"/>
    </location>
    <ligand>
        <name>Mn(2+)</name>
        <dbReference type="ChEBI" id="CHEBI:29035"/>
    </ligand>
</feature>
<feature type="binding site" evidence="10">
    <location>
        <begin position="238"/>
        <end position="246"/>
    </location>
    <ligand>
        <name>ATP</name>
        <dbReference type="ChEBI" id="CHEBI:30616"/>
    </ligand>
</feature>
<dbReference type="Gene3D" id="3.90.228.20">
    <property type="match status" value="1"/>
</dbReference>
<feature type="binding site" evidence="10">
    <location>
        <position position="222"/>
    </location>
    <ligand>
        <name>Mn(2+)</name>
        <dbReference type="ChEBI" id="CHEBI:29035"/>
    </ligand>
</feature>
<dbReference type="NCBIfam" id="TIGR00224">
    <property type="entry name" value="pckA"/>
    <property type="match status" value="1"/>
</dbReference>
<evidence type="ECO:0000256" key="3">
    <source>
        <dbReference type="ARBA" id="ARBA00012363"/>
    </source>
</evidence>
<dbReference type="PANTHER" id="PTHR30031:SF0">
    <property type="entry name" value="PHOSPHOENOLPYRUVATE CARBOXYKINASE (ATP)"/>
    <property type="match status" value="1"/>
</dbReference>
<protein>
    <recommendedName>
        <fullName evidence="3 10">Phosphoenolpyruvate carboxykinase (ATP)</fullName>
        <shortName evidence="10">PCK</shortName>
        <shortName evidence="10">PEP carboxykinase</shortName>
        <shortName evidence="10">PEPCK</shortName>
        <ecNumber evidence="3 10">4.1.1.49</ecNumber>
    </recommendedName>
</protein>
<keyword evidence="7 10" id="KW-0067">ATP-binding</keyword>